<evidence type="ECO:0000256" key="10">
    <source>
        <dbReference type="SAM" id="MobiDB-lite"/>
    </source>
</evidence>
<evidence type="ECO:0000256" key="8">
    <source>
        <dbReference type="ARBA" id="ARBA00023224"/>
    </source>
</evidence>
<evidence type="ECO:0000259" key="12">
    <source>
        <dbReference type="PROSITE" id="PS50262"/>
    </source>
</evidence>
<evidence type="ECO:0000256" key="1">
    <source>
        <dbReference type="ARBA" id="ARBA00004651"/>
    </source>
</evidence>
<comment type="caution">
    <text evidence="13">The sequence shown here is derived from an EMBL/GenBank/DDBJ whole genome shotgun (WGS) entry which is preliminary data.</text>
</comment>
<gene>
    <name evidence="13" type="ORF">DPMN_091592</name>
</gene>
<evidence type="ECO:0000256" key="11">
    <source>
        <dbReference type="SAM" id="Phobius"/>
    </source>
</evidence>
<keyword evidence="2" id="KW-1003">Cell membrane</keyword>
<dbReference type="GO" id="GO:0004930">
    <property type="term" value="F:G protein-coupled receptor activity"/>
    <property type="evidence" value="ECO:0007669"/>
    <property type="project" value="UniProtKB-KW"/>
</dbReference>
<dbReference type="PROSITE" id="PS50262">
    <property type="entry name" value="G_PROTEIN_RECEP_F1_2"/>
    <property type="match status" value="1"/>
</dbReference>
<keyword evidence="4 11" id="KW-1133">Transmembrane helix</keyword>
<keyword evidence="8 9" id="KW-0807">Transducer</keyword>
<evidence type="ECO:0000256" key="9">
    <source>
        <dbReference type="RuleBase" id="RU000688"/>
    </source>
</evidence>
<sequence>MKITTMANVTEISTNDCLECSEMIQVEKATWVPGLFGKLIALAILSVLTTTANILMVYITFQTKSLVSNTKVFFGSLCFAHLIGSLIVIPSWIIIRLSPNFAQESNAFCRSVSFFWILMILTSFYSLSALSLDRFFIISNPMRYPIWATTLQKLAAVAMLWIICILISAAPIIGWGEYTFMPDAIPICGLNMKDSFSFTLFLIIAGFILPLLIDILCCGRIISIARRQSRCMDLRRSSDGTSSITSGSTESASSASSSSSTSAKMSKLKQKLNSLRLVFAGTGSFLVCWLPYVAAHIWMTNVRNISHSEESMPYILEFVVMCIALLNGFINPVVLMLSNRDHRREIRSLILRRLGLSSADDRGYSSSESITVHTRRAQFRKSTLSQTFQTIQELQFEVDITPATPTESHQLQKKDSDTSILDIAAEMLTPITTQSNPKMQLQFASDVNEAKRLMSPSSQASIDIESPLESFKVDLYLQLQNREIVASTIDKASEILTSTTTQPNAKMQLRFASDVHEARRLMSQSSQGSVDIDTPLENVKVEFHAPRYVTQISVESIVDSELDANDDPKLDIK</sequence>
<dbReference type="InterPro" id="IPR000276">
    <property type="entry name" value="GPCR_Rhodpsn"/>
</dbReference>
<feature type="transmembrane region" description="Helical" evidence="11">
    <location>
        <begin position="196"/>
        <end position="222"/>
    </location>
</feature>
<evidence type="ECO:0000256" key="5">
    <source>
        <dbReference type="ARBA" id="ARBA00023040"/>
    </source>
</evidence>
<feature type="transmembrane region" description="Helical" evidence="11">
    <location>
        <begin position="154"/>
        <end position="176"/>
    </location>
</feature>
<accession>A0A9D4QZ92</accession>
<feature type="region of interest" description="Disordered" evidence="10">
    <location>
        <begin position="236"/>
        <end position="260"/>
    </location>
</feature>
<comment type="similarity">
    <text evidence="9">Belongs to the G-protein coupled receptor 1 family.</text>
</comment>
<feature type="domain" description="G-protein coupled receptors family 1 profile" evidence="12">
    <location>
        <begin position="52"/>
        <end position="335"/>
    </location>
</feature>
<reference evidence="13" key="2">
    <citation type="submission" date="2020-11" db="EMBL/GenBank/DDBJ databases">
        <authorList>
            <person name="McCartney M.A."/>
            <person name="Auch B."/>
            <person name="Kono T."/>
            <person name="Mallez S."/>
            <person name="Becker A."/>
            <person name="Gohl D.M."/>
            <person name="Silverstein K.A.T."/>
            <person name="Koren S."/>
            <person name="Bechman K.B."/>
            <person name="Herman A."/>
            <person name="Abrahante J.E."/>
            <person name="Garbe J."/>
        </authorList>
    </citation>
    <scope>NUCLEOTIDE SEQUENCE</scope>
    <source>
        <strain evidence="13">Duluth1</strain>
        <tissue evidence="13">Whole animal</tissue>
    </source>
</reference>
<name>A0A9D4QZ92_DREPO</name>
<evidence type="ECO:0000256" key="3">
    <source>
        <dbReference type="ARBA" id="ARBA00022692"/>
    </source>
</evidence>
<dbReference type="SMART" id="SM01381">
    <property type="entry name" value="7TM_GPCR_Srsx"/>
    <property type="match status" value="1"/>
</dbReference>
<dbReference type="AlphaFoldDB" id="A0A9D4QZ92"/>
<proteinExistence type="inferred from homology"/>
<feature type="transmembrane region" description="Helical" evidence="11">
    <location>
        <begin position="114"/>
        <end position="133"/>
    </location>
</feature>
<keyword evidence="6 11" id="KW-0472">Membrane</keyword>
<dbReference type="PANTHER" id="PTHR22752">
    <property type="entry name" value="G PROTEIN-COUPLED RECEPTOR"/>
    <property type="match status" value="1"/>
</dbReference>
<evidence type="ECO:0000256" key="7">
    <source>
        <dbReference type="ARBA" id="ARBA00023170"/>
    </source>
</evidence>
<evidence type="ECO:0000256" key="2">
    <source>
        <dbReference type="ARBA" id="ARBA00022475"/>
    </source>
</evidence>
<feature type="transmembrane region" description="Helical" evidence="11">
    <location>
        <begin position="274"/>
        <end position="294"/>
    </location>
</feature>
<dbReference type="PROSITE" id="PS00237">
    <property type="entry name" value="G_PROTEIN_RECEP_F1_1"/>
    <property type="match status" value="1"/>
</dbReference>
<dbReference type="Proteomes" id="UP000828390">
    <property type="component" value="Unassembled WGS sequence"/>
</dbReference>
<dbReference type="CDD" id="cd00637">
    <property type="entry name" value="7tm_classA_rhodopsin-like"/>
    <property type="match status" value="1"/>
</dbReference>
<protein>
    <recommendedName>
        <fullName evidence="12">G-protein coupled receptors family 1 profile domain-containing protein</fullName>
    </recommendedName>
</protein>
<dbReference type="EMBL" id="JAIWYP010000003">
    <property type="protein sequence ID" value="KAH3849196.1"/>
    <property type="molecule type" value="Genomic_DNA"/>
</dbReference>
<evidence type="ECO:0000256" key="6">
    <source>
        <dbReference type="ARBA" id="ARBA00023136"/>
    </source>
</evidence>
<evidence type="ECO:0000313" key="13">
    <source>
        <dbReference type="EMBL" id="KAH3849196.1"/>
    </source>
</evidence>
<comment type="subcellular location">
    <subcellularLocation>
        <location evidence="1">Cell membrane</location>
        <topology evidence="1">Multi-pass membrane protein</topology>
    </subcellularLocation>
</comment>
<keyword evidence="5 9" id="KW-0297">G-protein coupled receptor</keyword>
<dbReference type="PRINTS" id="PR00237">
    <property type="entry name" value="GPCRRHODOPSN"/>
</dbReference>
<keyword evidence="3 9" id="KW-0812">Transmembrane</keyword>
<dbReference type="GO" id="GO:0005886">
    <property type="term" value="C:plasma membrane"/>
    <property type="evidence" value="ECO:0007669"/>
    <property type="project" value="UniProtKB-SubCell"/>
</dbReference>
<feature type="transmembrane region" description="Helical" evidence="11">
    <location>
        <begin position="314"/>
        <end position="337"/>
    </location>
</feature>
<keyword evidence="7 9" id="KW-0675">Receptor</keyword>
<evidence type="ECO:0000313" key="14">
    <source>
        <dbReference type="Proteomes" id="UP000828390"/>
    </source>
</evidence>
<organism evidence="13 14">
    <name type="scientific">Dreissena polymorpha</name>
    <name type="common">Zebra mussel</name>
    <name type="synonym">Mytilus polymorpha</name>
    <dbReference type="NCBI Taxonomy" id="45954"/>
    <lineage>
        <taxon>Eukaryota</taxon>
        <taxon>Metazoa</taxon>
        <taxon>Spiralia</taxon>
        <taxon>Lophotrochozoa</taxon>
        <taxon>Mollusca</taxon>
        <taxon>Bivalvia</taxon>
        <taxon>Autobranchia</taxon>
        <taxon>Heteroconchia</taxon>
        <taxon>Euheterodonta</taxon>
        <taxon>Imparidentia</taxon>
        <taxon>Neoheterodontei</taxon>
        <taxon>Myida</taxon>
        <taxon>Dreissenoidea</taxon>
        <taxon>Dreissenidae</taxon>
        <taxon>Dreissena</taxon>
    </lineage>
</organism>
<feature type="transmembrane region" description="Helical" evidence="11">
    <location>
        <begin position="73"/>
        <end position="94"/>
    </location>
</feature>
<keyword evidence="14" id="KW-1185">Reference proteome</keyword>
<dbReference type="Pfam" id="PF00001">
    <property type="entry name" value="7tm_1"/>
    <property type="match status" value="1"/>
</dbReference>
<feature type="compositionally biased region" description="Low complexity" evidence="10">
    <location>
        <begin position="239"/>
        <end position="260"/>
    </location>
</feature>
<feature type="transmembrane region" description="Helical" evidence="11">
    <location>
        <begin position="39"/>
        <end position="61"/>
    </location>
</feature>
<dbReference type="SUPFAM" id="SSF81321">
    <property type="entry name" value="Family A G protein-coupled receptor-like"/>
    <property type="match status" value="1"/>
</dbReference>
<dbReference type="Gene3D" id="1.20.1070.10">
    <property type="entry name" value="Rhodopsin 7-helix transmembrane proteins"/>
    <property type="match status" value="1"/>
</dbReference>
<reference evidence="13" key="1">
    <citation type="journal article" date="2019" name="bioRxiv">
        <title>The Genome of the Zebra Mussel, Dreissena polymorpha: A Resource for Invasive Species Research.</title>
        <authorList>
            <person name="McCartney M.A."/>
            <person name="Auch B."/>
            <person name="Kono T."/>
            <person name="Mallez S."/>
            <person name="Zhang Y."/>
            <person name="Obille A."/>
            <person name="Becker A."/>
            <person name="Abrahante J.E."/>
            <person name="Garbe J."/>
            <person name="Badalamenti J.P."/>
            <person name="Herman A."/>
            <person name="Mangelson H."/>
            <person name="Liachko I."/>
            <person name="Sullivan S."/>
            <person name="Sone E.D."/>
            <person name="Koren S."/>
            <person name="Silverstein K.A.T."/>
            <person name="Beckman K.B."/>
            <person name="Gohl D.M."/>
        </authorList>
    </citation>
    <scope>NUCLEOTIDE SEQUENCE</scope>
    <source>
        <strain evidence="13">Duluth1</strain>
        <tissue evidence="13">Whole animal</tissue>
    </source>
</reference>
<evidence type="ECO:0000256" key="4">
    <source>
        <dbReference type="ARBA" id="ARBA00022989"/>
    </source>
</evidence>
<dbReference type="InterPro" id="IPR017452">
    <property type="entry name" value="GPCR_Rhodpsn_7TM"/>
</dbReference>